<organism evidence="9 10">
    <name type="scientific">Bemisia tabaci</name>
    <name type="common">Sweetpotato whitefly</name>
    <name type="synonym">Aleurodes tabaci</name>
    <dbReference type="NCBI Taxonomy" id="7038"/>
    <lineage>
        <taxon>Eukaryota</taxon>
        <taxon>Metazoa</taxon>
        <taxon>Ecdysozoa</taxon>
        <taxon>Arthropoda</taxon>
        <taxon>Hexapoda</taxon>
        <taxon>Insecta</taxon>
        <taxon>Pterygota</taxon>
        <taxon>Neoptera</taxon>
        <taxon>Paraneoptera</taxon>
        <taxon>Hemiptera</taxon>
        <taxon>Sternorrhyncha</taxon>
        <taxon>Aleyrodoidea</taxon>
        <taxon>Aleyrodidae</taxon>
        <taxon>Aleyrodinae</taxon>
        <taxon>Bemisia</taxon>
    </lineage>
</organism>
<comment type="subcellular location">
    <subcellularLocation>
        <location evidence="1">Membrane</location>
        <topology evidence="1">Multi-pass membrane protein</topology>
    </subcellularLocation>
</comment>
<dbReference type="Proteomes" id="UP001152759">
    <property type="component" value="Chromosome 3"/>
</dbReference>
<accession>A0A9P0C9D0</accession>
<feature type="compositionally biased region" description="Pro residues" evidence="7">
    <location>
        <begin position="52"/>
        <end position="67"/>
    </location>
</feature>
<keyword evidence="5" id="KW-0325">Glycoprotein</keyword>
<dbReference type="Gene3D" id="1.10.2000.10">
    <property type="entry name" value="Frizzled cysteine-rich domain"/>
    <property type="match status" value="1"/>
</dbReference>
<evidence type="ECO:0000256" key="6">
    <source>
        <dbReference type="ARBA" id="ARBA00029445"/>
    </source>
</evidence>
<name>A0A9P0C9D0_BEMTA</name>
<dbReference type="InterPro" id="IPR036790">
    <property type="entry name" value="Frizzled_dom_sf"/>
</dbReference>
<sequence length="428" mass="46450">MPFGDRPWAPAWLLLLHIMTSMLTSPSPSPAGPSSAPLHHPTPLPTRRDPPTTLPPSLTTPPPPPSPSLNLSPLRRCDLEAREPPPGQCPPTRATISEGPGPPGCPPACTGQSAPSGNGSRPQCLGYVHPAALEAACTAGEEAAARLRLPYCCEHSVLGGLSAAVLADRARCIRHLQHLLELDRLASDLVCRYNEILRRYDCQHTYSVNFDCRHCQEAYRRWVCASLLPHWAGRGRHKVRPCRSVCRAVEQRCPFFLPADKSPQMPTNYAGEPVFMCLDPDIPETGEQLARSMYGDSVSEEAEEILEDEQNAANGLNVAHPHLHPPRPGAGATATPAREIGGCCYTYCENHEMCLQNNALCQKYFNKSAPSPQPTHPPDTSCPVPLTLPSSTCSSVASSHPPPPRLPPVLLTLICVGVRFFLTSMVLR</sequence>
<dbReference type="EMBL" id="OU963864">
    <property type="protein sequence ID" value="CAH0768901.1"/>
    <property type="molecule type" value="Genomic_DNA"/>
</dbReference>
<dbReference type="GO" id="GO:0098703">
    <property type="term" value="P:calcium ion import across plasma membrane"/>
    <property type="evidence" value="ECO:0007669"/>
    <property type="project" value="TreeGrafter"/>
</dbReference>
<evidence type="ECO:0000256" key="2">
    <source>
        <dbReference type="ARBA" id="ARBA00022692"/>
    </source>
</evidence>
<evidence type="ECO:0000256" key="3">
    <source>
        <dbReference type="ARBA" id="ARBA00022989"/>
    </source>
</evidence>
<reference evidence="9" key="1">
    <citation type="submission" date="2021-12" db="EMBL/GenBank/DDBJ databases">
        <authorList>
            <person name="King R."/>
        </authorList>
    </citation>
    <scope>NUCLEOTIDE SEQUENCE</scope>
</reference>
<evidence type="ECO:0000256" key="8">
    <source>
        <dbReference type="SAM" id="SignalP"/>
    </source>
</evidence>
<feature type="signal peptide" evidence="8">
    <location>
        <begin position="1"/>
        <end position="24"/>
    </location>
</feature>
<feature type="region of interest" description="Disordered" evidence="7">
    <location>
        <begin position="24"/>
        <end position="113"/>
    </location>
</feature>
<dbReference type="GO" id="GO:0015275">
    <property type="term" value="F:stretch-activated, monoatomic cation-selective, calcium channel activity"/>
    <property type="evidence" value="ECO:0007669"/>
    <property type="project" value="TreeGrafter"/>
</dbReference>
<dbReference type="AlphaFoldDB" id="A0A9P0C9D0"/>
<keyword evidence="8" id="KW-0732">Signal</keyword>
<evidence type="ECO:0000313" key="10">
    <source>
        <dbReference type="Proteomes" id="UP001152759"/>
    </source>
</evidence>
<dbReference type="PANTHER" id="PTHR15819:SF11">
    <property type="entry name" value="MID1, ISOFORM A"/>
    <property type="match status" value="1"/>
</dbReference>
<dbReference type="PANTHER" id="PTHR15819">
    <property type="entry name" value="TRANSMEMBRANE PROTEIN FAM155"/>
    <property type="match status" value="1"/>
</dbReference>
<keyword evidence="4" id="KW-0472">Membrane</keyword>
<gene>
    <name evidence="9" type="ORF">BEMITA_LOCUS5968</name>
</gene>
<evidence type="ECO:0000256" key="4">
    <source>
        <dbReference type="ARBA" id="ARBA00023136"/>
    </source>
</evidence>
<evidence type="ECO:0000256" key="7">
    <source>
        <dbReference type="SAM" id="MobiDB-lite"/>
    </source>
</evidence>
<dbReference type="InterPro" id="IPR055288">
    <property type="entry name" value="NALCN_aux_factor_1/2"/>
</dbReference>
<keyword evidence="3" id="KW-1133">Transmembrane helix</keyword>
<keyword evidence="2" id="KW-0812">Transmembrane</keyword>
<proteinExistence type="inferred from homology"/>
<evidence type="ECO:0000256" key="5">
    <source>
        <dbReference type="ARBA" id="ARBA00023180"/>
    </source>
</evidence>
<protein>
    <submittedName>
        <fullName evidence="9">Uncharacterized protein</fullName>
    </submittedName>
</protein>
<keyword evidence="10" id="KW-1185">Reference proteome</keyword>
<feature type="chain" id="PRO_5040514167" evidence="8">
    <location>
        <begin position="25"/>
        <end position="428"/>
    </location>
</feature>
<evidence type="ECO:0000256" key="1">
    <source>
        <dbReference type="ARBA" id="ARBA00004141"/>
    </source>
</evidence>
<dbReference type="GO" id="GO:0005886">
    <property type="term" value="C:plasma membrane"/>
    <property type="evidence" value="ECO:0007669"/>
    <property type="project" value="TreeGrafter"/>
</dbReference>
<evidence type="ECO:0000313" key="9">
    <source>
        <dbReference type="EMBL" id="CAH0768901.1"/>
    </source>
</evidence>
<comment type="similarity">
    <text evidence="6">Belongs to the NALF family.</text>
</comment>